<dbReference type="OrthoDB" id="37659at2759"/>
<dbReference type="RefSeq" id="XP_007723906.1">
    <property type="nucleotide sequence ID" value="XM_007725716.1"/>
</dbReference>
<feature type="compositionally biased region" description="Low complexity" evidence="3">
    <location>
        <begin position="233"/>
        <end position="244"/>
    </location>
</feature>
<evidence type="ECO:0000256" key="1">
    <source>
        <dbReference type="ARBA" id="ARBA00006484"/>
    </source>
</evidence>
<dbReference type="PANTHER" id="PTHR43180:SF33">
    <property type="entry name" value="15-HYDROXYPROSTAGLANDIN DEHYDROGENASE [NAD(+)]-LIKE"/>
    <property type="match status" value="1"/>
</dbReference>
<dbReference type="PANTHER" id="PTHR43180">
    <property type="entry name" value="3-OXOACYL-(ACYL-CARRIER-PROTEIN) REDUCTASE (AFU_ORTHOLOGUE AFUA_6G11210)"/>
    <property type="match status" value="1"/>
</dbReference>
<feature type="compositionally biased region" description="Low complexity" evidence="3">
    <location>
        <begin position="160"/>
        <end position="173"/>
    </location>
</feature>
<dbReference type="GeneID" id="19159705"/>
<dbReference type="STRING" id="1182541.W9YE33"/>
<evidence type="ECO:0000313" key="4">
    <source>
        <dbReference type="EMBL" id="EXJ87900.1"/>
    </source>
</evidence>
<evidence type="ECO:0008006" key="6">
    <source>
        <dbReference type="Google" id="ProtNLM"/>
    </source>
</evidence>
<sequence length="631" mass="66885">MKDTLRKKPKAESNGEVDVNAQSSESPSSNPGSSEASSTVNAEAVSRQVSKASRSSRASSLSQGVIPPVIEETPPSPSPATQYLGVSAAGNDNGTEGPVKPHRRRKTITKTPHTFELEVDLNPAKANEQPPVPAMELPKPETPIVKKKKRVSQPLPPDGSSPSPNAVNAAASVQEPSLPTSPKSTFTVSAASSPSARVRSPPPATTMSPSSPKPADLSVTPANPFTSHRPKKSVSSSTPPVAASNPCRFTPPPLPSESFHGKVVVVTNGASLTSQALIRQLHAAGGRVIFGDTSIDRSLKFISALGPPHVVHFNKCDMTKYSDILDLFKLATTMYGRVDHAVFGIGDDGGHTCTVGEGEKGWFEDRTGFNKTPRMAYAEVETEPSGLGDIMTASVRFARIALTYLKYSPRTKAKKAIVNPYSSPQPDSTAFDPGKGDRSLTFVTSTAAFKDTPLLPIHQVTQHSILGLVRSLRTTVDPDHERDGVRINAVVTNIMVPRAIAQSGGRMSVQLPADRPEDIARVIMGVVATNSFTSMPTVGGSDTGATNAGGIWYEKGYERGIRERYLHGRVIYSVGVDGWDIQEGLDRSEAAWMGARPSEALARAMSGLNVTPRPGASVGAGEGATWILDLP</sequence>
<dbReference type="Gene3D" id="3.40.50.720">
    <property type="entry name" value="NAD(P)-binding Rossmann-like Domain"/>
    <property type="match status" value="1"/>
</dbReference>
<feature type="compositionally biased region" description="Low complexity" evidence="3">
    <location>
        <begin position="188"/>
        <end position="215"/>
    </location>
</feature>
<dbReference type="InterPro" id="IPR036291">
    <property type="entry name" value="NAD(P)-bd_dom_sf"/>
</dbReference>
<feature type="region of interest" description="Disordered" evidence="3">
    <location>
        <begin position="1"/>
        <end position="253"/>
    </location>
</feature>
<comment type="caution">
    <text evidence="4">The sequence shown here is derived from an EMBL/GenBank/DDBJ whole genome shotgun (WGS) entry which is preliminary data.</text>
</comment>
<reference evidence="4 5" key="1">
    <citation type="submission" date="2013-03" db="EMBL/GenBank/DDBJ databases">
        <title>The Genome Sequence of Capronia coronata CBS 617.96.</title>
        <authorList>
            <consortium name="The Broad Institute Genomics Platform"/>
            <person name="Cuomo C."/>
            <person name="de Hoog S."/>
            <person name="Gorbushina A."/>
            <person name="Walker B."/>
            <person name="Young S.K."/>
            <person name="Zeng Q."/>
            <person name="Gargeya S."/>
            <person name="Fitzgerald M."/>
            <person name="Haas B."/>
            <person name="Abouelleil A."/>
            <person name="Allen A.W."/>
            <person name="Alvarado L."/>
            <person name="Arachchi H.M."/>
            <person name="Berlin A.M."/>
            <person name="Chapman S.B."/>
            <person name="Gainer-Dewar J."/>
            <person name="Goldberg J."/>
            <person name="Griggs A."/>
            <person name="Gujja S."/>
            <person name="Hansen M."/>
            <person name="Howarth C."/>
            <person name="Imamovic A."/>
            <person name="Ireland A."/>
            <person name="Larimer J."/>
            <person name="McCowan C."/>
            <person name="Murphy C."/>
            <person name="Pearson M."/>
            <person name="Poon T.W."/>
            <person name="Priest M."/>
            <person name="Roberts A."/>
            <person name="Saif S."/>
            <person name="Shea T."/>
            <person name="Sisk P."/>
            <person name="Sykes S."/>
            <person name="Wortman J."/>
            <person name="Nusbaum C."/>
            <person name="Birren B."/>
        </authorList>
    </citation>
    <scope>NUCLEOTIDE SEQUENCE [LARGE SCALE GENOMIC DNA]</scope>
    <source>
        <strain evidence="4 5">CBS 617.96</strain>
    </source>
</reference>
<dbReference type="GO" id="GO:0016491">
    <property type="term" value="F:oxidoreductase activity"/>
    <property type="evidence" value="ECO:0007669"/>
    <property type="project" value="UniProtKB-KW"/>
</dbReference>
<evidence type="ECO:0000313" key="5">
    <source>
        <dbReference type="Proteomes" id="UP000019484"/>
    </source>
</evidence>
<feature type="compositionally biased region" description="Polar residues" evidence="3">
    <location>
        <begin position="174"/>
        <end position="187"/>
    </location>
</feature>
<name>W9YE33_9EURO</name>
<gene>
    <name evidence="4" type="ORF">A1O1_04827</name>
</gene>
<keyword evidence="2" id="KW-0560">Oxidoreductase</keyword>
<keyword evidence="5" id="KW-1185">Reference proteome</keyword>
<dbReference type="AlphaFoldDB" id="W9YE33"/>
<evidence type="ECO:0000256" key="2">
    <source>
        <dbReference type="ARBA" id="ARBA00023002"/>
    </source>
</evidence>
<dbReference type="HOGENOM" id="CLU_432787_0_0_1"/>
<dbReference type="Proteomes" id="UP000019484">
    <property type="component" value="Unassembled WGS sequence"/>
</dbReference>
<dbReference type="eggNOG" id="KOG0725">
    <property type="taxonomic scope" value="Eukaryota"/>
</dbReference>
<feature type="compositionally biased region" description="Low complexity" evidence="3">
    <location>
        <begin position="20"/>
        <end position="63"/>
    </location>
</feature>
<dbReference type="EMBL" id="AMWN01000004">
    <property type="protein sequence ID" value="EXJ87900.1"/>
    <property type="molecule type" value="Genomic_DNA"/>
</dbReference>
<protein>
    <recommendedName>
        <fullName evidence="6">3-oxoacyl-[acyl-carrier protein] reductase</fullName>
    </recommendedName>
</protein>
<accession>W9YE33</accession>
<proteinExistence type="inferred from homology"/>
<comment type="similarity">
    <text evidence="1">Belongs to the short-chain dehydrogenases/reductases (SDR) family.</text>
</comment>
<dbReference type="SUPFAM" id="SSF51735">
    <property type="entry name" value="NAD(P)-binding Rossmann-fold domains"/>
    <property type="match status" value="1"/>
</dbReference>
<organism evidence="4 5">
    <name type="scientific">Capronia coronata CBS 617.96</name>
    <dbReference type="NCBI Taxonomy" id="1182541"/>
    <lineage>
        <taxon>Eukaryota</taxon>
        <taxon>Fungi</taxon>
        <taxon>Dikarya</taxon>
        <taxon>Ascomycota</taxon>
        <taxon>Pezizomycotina</taxon>
        <taxon>Eurotiomycetes</taxon>
        <taxon>Chaetothyriomycetidae</taxon>
        <taxon>Chaetothyriales</taxon>
        <taxon>Herpotrichiellaceae</taxon>
        <taxon>Capronia</taxon>
    </lineage>
</organism>
<feature type="compositionally biased region" description="Basic and acidic residues" evidence="3">
    <location>
        <begin position="1"/>
        <end position="13"/>
    </location>
</feature>
<evidence type="ECO:0000256" key="3">
    <source>
        <dbReference type="SAM" id="MobiDB-lite"/>
    </source>
</evidence>